<reference evidence="5 6" key="1">
    <citation type="submission" date="2023-08" db="EMBL/GenBank/DDBJ databases">
        <authorList>
            <person name="Park J.-S."/>
        </authorList>
    </citation>
    <scope>NUCLEOTIDE SEQUENCE [LARGE SCALE GENOMIC DNA]</scope>
    <source>
        <strain evidence="5 6">2205BS29-5</strain>
    </source>
</reference>
<evidence type="ECO:0000256" key="1">
    <source>
        <dbReference type="ARBA" id="ARBA00022679"/>
    </source>
</evidence>
<feature type="transmembrane region" description="Helical" evidence="4">
    <location>
        <begin position="172"/>
        <end position="192"/>
    </location>
</feature>
<feature type="compositionally biased region" description="Pro residues" evidence="3">
    <location>
        <begin position="1"/>
        <end position="20"/>
    </location>
</feature>
<dbReference type="PROSITE" id="PS00379">
    <property type="entry name" value="CDP_ALCOHOL_P_TRANSF"/>
    <property type="match status" value="1"/>
</dbReference>
<dbReference type="EMBL" id="JAVAMQ010000013">
    <property type="protein sequence ID" value="MDP5308197.1"/>
    <property type="molecule type" value="Genomic_DNA"/>
</dbReference>
<comment type="similarity">
    <text evidence="2">Belongs to the CDP-alcohol phosphatidyltransferase class-I family.</text>
</comment>
<sequence>MCPTRPAPSIAPTPGIPPPRRAVGGPPVAPLARAALAGLALMLACRAAGLPGGAAGWAAAAALYLAGVAAVARLMRRHYPHDRLGPGNLVTLLRGALVAALLAPLAGGAASGLPVALLGGLALALDGVDGWLARRSGLASDFGARFDVEVDAALALILSLHALAGGGIGAEVLALGVMRYGFVAAGAAWPWLRAPLPPRRSRKAICVVQLAALLVLQLPGLPVEAAVWLTRGAAAALAWSFAVDVLWLAAGRR</sequence>
<evidence type="ECO:0000256" key="4">
    <source>
        <dbReference type="SAM" id="Phobius"/>
    </source>
</evidence>
<dbReference type="InterPro" id="IPR000462">
    <property type="entry name" value="CDP-OH_P_trans"/>
</dbReference>
<dbReference type="Pfam" id="PF01066">
    <property type="entry name" value="CDP-OH_P_transf"/>
    <property type="match status" value="1"/>
</dbReference>
<evidence type="ECO:0000313" key="5">
    <source>
        <dbReference type="EMBL" id="MDP5308197.1"/>
    </source>
</evidence>
<dbReference type="Gene3D" id="1.20.120.1760">
    <property type="match status" value="1"/>
</dbReference>
<evidence type="ECO:0000256" key="2">
    <source>
        <dbReference type="RuleBase" id="RU003750"/>
    </source>
</evidence>
<keyword evidence="4" id="KW-1133">Transmembrane helix</keyword>
<feature type="transmembrane region" description="Helical" evidence="4">
    <location>
        <begin position="228"/>
        <end position="250"/>
    </location>
</feature>
<gene>
    <name evidence="5" type="ORF">Q5Y72_13985</name>
</gene>
<feature type="transmembrane region" description="Helical" evidence="4">
    <location>
        <begin position="204"/>
        <end position="222"/>
    </location>
</feature>
<evidence type="ECO:0000256" key="3">
    <source>
        <dbReference type="SAM" id="MobiDB-lite"/>
    </source>
</evidence>
<organism evidence="5 6">
    <name type="scientific">Paracoccus spongiarum</name>
    <dbReference type="NCBI Taxonomy" id="3064387"/>
    <lineage>
        <taxon>Bacteria</taxon>
        <taxon>Pseudomonadati</taxon>
        <taxon>Pseudomonadota</taxon>
        <taxon>Alphaproteobacteria</taxon>
        <taxon>Rhodobacterales</taxon>
        <taxon>Paracoccaceae</taxon>
        <taxon>Paracoccus</taxon>
    </lineage>
</organism>
<evidence type="ECO:0000313" key="6">
    <source>
        <dbReference type="Proteomes" id="UP001224997"/>
    </source>
</evidence>
<dbReference type="RefSeq" id="WP_305964041.1">
    <property type="nucleotide sequence ID" value="NZ_JAVAMQ010000013.1"/>
</dbReference>
<dbReference type="InterPro" id="IPR043130">
    <property type="entry name" value="CDP-OH_PTrfase_TM_dom"/>
</dbReference>
<keyword evidence="4" id="KW-0812">Transmembrane</keyword>
<proteinExistence type="inferred from homology"/>
<name>A0ABT9JEH6_9RHOB</name>
<dbReference type="InterPro" id="IPR048254">
    <property type="entry name" value="CDP_ALCOHOL_P_TRANSF_CS"/>
</dbReference>
<feature type="region of interest" description="Disordered" evidence="3">
    <location>
        <begin position="1"/>
        <end position="22"/>
    </location>
</feature>
<accession>A0ABT9JEH6</accession>
<keyword evidence="1 2" id="KW-0808">Transferase</keyword>
<comment type="caution">
    <text evidence="5">The sequence shown here is derived from an EMBL/GenBank/DDBJ whole genome shotgun (WGS) entry which is preliminary data.</text>
</comment>
<protein>
    <submittedName>
        <fullName evidence="5">CDP-alcohol phosphatidyltransferase family protein</fullName>
    </submittedName>
</protein>
<dbReference type="Proteomes" id="UP001224997">
    <property type="component" value="Unassembled WGS sequence"/>
</dbReference>
<keyword evidence="6" id="KW-1185">Reference proteome</keyword>
<feature type="transmembrane region" description="Helical" evidence="4">
    <location>
        <begin position="87"/>
        <end position="107"/>
    </location>
</feature>
<keyword evidence="4" id="KW-0472">Membrane</keyword>
<feature type="transmembrane region" description="Helical" evidence="4">
    <location>
        <begin position="55"/>
        <end position="75"/>
    </location>
</feature>